<protein>
    <submittedName>
        <fullName evidence="1">Uncharacterized protein</fullName>
    </submittedName>
</protein>
<dbReference type="Proteomes" id="UP000235023">
    <property type="component" value="Unassembled WGS sequence"/>
</dbReference>
<organism evidence="1 2">
    <name type="scientific">Aspergillus taichungensis</name>
    <dbReference type="NCBI Taxonomy" id="482145"/>
    <lineage>
        <taxon>Eukaryota</taxon>
        <taxon>Fungi</taxon>
        <taxon>Dikarya</taxon>
        <taxon>Ascomycota</taxon>
        <taxon>Pezizomycotina</taxon>
        <taxon>Eurotiomycetes</taxon>
        <taxon>Eurotiomycetidae</taxon>
        <taxon>Eurotiales</taxon>
        <taxon>Aspergillaceae</taxon>
        <taxon>Aspergillus</taxon>
        <taxon>Aspergillus subgen. Circumdati</taxon>
    </lineage>
</organism>
<dbReference type="EMBL" id="KZ559509">
    <property type="protein sequence ID" value="PLN84713.1"/>
    <property type="molecule type" value="Genomic_DNA"/>
</dbReference>
<keyword evidence="2" id="KW-1185">Reference proteome</keyword>
<reference evidence="2" key="1">
    <citation type="submission" date="2017-12" db="EMBL/GenBank/DDBJ databases">
        <authorList>
            <consortium name="DOE Joint Genome Institute"/>
            <person name="Mondo S.J."/>
            <person name="Kjaerbolling I."/>
            <person name="Vesth T.C."/>
            <person name="Frisvad J.C."/>
            <person name="Nybo J.L."/>
            <person name="Theobald S."/>
            <person name="Kuo A."/>
            <person name="Bowyer P."/>
            <person name="Matsuda Y."/>
            <person name="Lyhne E.K."/>
            <person name="Kogle M.E."/>
            <person name="Clum A."/>
            <person name="Lipzen A."/>
            <person name="Salamov A."/>
            <person name="Ngan C.Y."/>
            <person name="Daum C."/>
            <person name="Chiniquy J."/>
            <person name="Barry K."/>
            <person name="LaButti K."/>
            <person name="Haridas S."/>
            <person name="Simmons B.A."/>
            <person name="Magnuson J.K."/>
            <person name="Mortensen U.H."/>
            <person name="Larsen T.O."/>
            <person name="Grigoriev I.V."/>
            <person name="Baker S.E."/>
            <person name="Andersen M.R."/>
            <person name="Nordberg H.P."/>
            <person name="Cantor M.N."/>
            <person name="Hua S.X."/>
        </authorList>
    </citation>
    <scope>NUCLEOTIDE SEQUENCE [LARGE SCALE GENOMIC DNA]</scope>
    <source>
        <strain evidence="2">IBT 19404</strain>
    </source>
</reference>
<proteinExistence type="predicted"/>
<dbReference type="AlphaFoldDB" id="A0A2J5I474"/>
<evidence type="ECO:0000313" key="1">
    <source>
        <dbReference type="EMBL" id="PLN84713.1"/>
    </source>
</evidence>
<evidence type="ECO:0000313" key="2">
    <source>
        <dbReference type="Proteomes" id="UP000235023"/>
    </source>
</evidence>
<sequence>MLIRSITPLRKFLYERRQLHWLGEMTFLTKFASYTRDYEHPLDIDVYDKKTLVFSFCLCSTESHYLRVAR</sequence>
<accession>A0A2J5I474</accession>
<name>A0A2J5I474_9EURO</name>
<gene>
    <name evidence="1" type="ORF">BDW42DRAFT_162020</name>
</gene>